<feature type="short sequence motif" description="TonB C-terminal box" evidence="13">
    <location>
        <begin position="758"/>
        <end position="775"/>
    </location>
</feature>
<accession>A0A9X2HM89</accession>
<name>A0A9X2HM89_9SPHN</name>
<dbReference type="InterPro" id="IPR010917">
    <property type="entry name" value="TonB_rcpt_CS"/>
</dbReference>
<keyword evidence="17" id="KW-0675">Receptor</keyword>
<sequence>MLVIPGSIASSGRERDMQSIFKVAVMASTAPIMTLSSGAFAQESAPSRIPADEEIVVTAQKREQRLLDVPVAVSAVAAEDLIDQNLVSIRDFYTRVPGIQLSGNTTQDISLRGINAGGGTNPTVAILIDDVQFGSSTYLGRPPIPDLDPATLQRVEVLRGPQGTLYGASSLGGLIKYVTRDPSSTEWSGRAEIGVSSVADGGEGWSARGALNVPILADRIGASISAYYRDDPRYIDSITPAGTTVPDANRNVVWGGRAAVTISPVESLTLTGSALIQRREYAGSAAVAVCAGCSVAVGSSTPVVFDPRTVPNVRTVRSAVVPGTDKQELYTARATLDLGDIDLVSISAWGHSEQLNTTDSTSRFGPPLLENPAFGSPYPAGGTYLFGQPIVTYKFTQELRLQGVSAFADYLVGAFYTNERSLIQQTIDRTGAAPNVRIYDGNNASTYGEKAVFGDVTLHLGEKFDLQLGGRYAANEQTYRVSSTIAAPAQPIFGPGEDRLFTSKEDAITWLVTPTFRLAPDMMLFARVASGYRPGGPNTQTPGALPTFGADTVINYELGFKGQFADHRVTIDASVFQIDWKDIQLQNTALPSQFVFFVNGKKARSRGIEFTGSVRPWEGMTIDANATLLDAALTQTLDRTTTTAPIVQRLRGTDGDRLPYSAKFTGNIGAQQSFAIGADAEGSLGFNVNHVGDRYALFNQDAATARIPRVRIPAYTTVDLRASLTLSKMWKLNAFVQNLFDQAGITSVDTRNGTQLPLAVFSRPRTIGLNASVTF</sequence>
<gene>
    <name evidence="17" type="ORF">M9978_20165</name>
</gene>
<keyword evidence="4" id="KW-0410">Iron transport</keyword>
<keyword evidence="5 12" id="KW-0812">Transmembrane</keyword>
<dbReference type="InterPro" id="IPR000531">
    <property type="entry name" value="Beta-barrel_TonB"/>
</dbReference>
<dbReference type="GO" id="GO:0006826">
    <property type="term" value="P:iron ion transport"/>
    <property type="evidence" value="ECO:0007669"/>
    <property type="project" value="UniProtKB-KW"/>
</dbReference>
<evidence type="ECO:0000256" key="8">
    <source>
        <dbReference type="ARBA" id="ARBA00023065"/>
    </source>
</evidence>
<keyword evidence="2 12" id="KW-0813">Transport</keyword>
<evidence type="ECO:0000256" key="7">
    <source>
        <dbReference type="ARBA" id="ARBA00023004"/>
    </source>
</evidence>
<dbReference type="GO" id="GO:0009279">
    <property type="term" value="C:cell outer membrane"/>
    <property type="evidence" value="ECO:0007669"/>
    <property type="project" value="UniProtKB-SubCell"/>
</dbReference>
<dbReference type="Proteomes" id="UP001139451">
    <property type="component" value="Unassembled WGS sequence"/>
</dbReference>
<dbReference type="RefSeq" id="WP_254296396.1">
    <property type="nucleotide sequence ID" value="NZ_JAMLDX010000022.1"/>
</dbReference>
<dbReference type="CDD" id="cd01347">
    <property type="entry name" value="ligand_gated_channel"/>
    <property type="match status" value="1"/>
</dbReference>
<keyword evidence="11 12" id="KW-0998">Cell outer membrane</keyword>
<dbReference type="InterPro" id="IPR039426">
    <property type="entry name" value="TonB-dep_rcpt-like"/>
</dbReference>
<evidence type="ECO:0000256" key="3">
    <source>
        <dbReference type="ARBA" id="ARBA00022452"/>
    </source>
</evidence>
<dbReference type="PROSITE" id="PS52016">
    <property type="entry name" value="TONB_DEPENDENT_REC_3"/>
    <property type="match status" value="1"/>
</dbReference>
<comment type="similarity">
    <text evidence="12 14">Belongs to the TonB-dependent receptor family.</text>
</comment>
<evidence type="ECO:0000256" key="11">
    <source>
        <dbReference type="ARBA" id="ARBA00023237"/>
    </source>
</evidence>
<proteinExistence type="inferred from homology"/>
<feature type="domain" description="TonB-dependent receptor plug" evidence="16">
    <location>
        <begin position="66"/>
        <end position="173"/>
    </location>
</feature>
<comment type="caution">
    <text evidence="17">The sequence shown here is derived from an EMBL/GenBank/DDBJ whole genome shotgun (WGS) entry which is preliminary data.</text>
</comment>
<keyword evidence="18" id="KW-1185">Reference proteome</keyword>
<keyword evidence="8" id="KW-0406">Ion transport</keyword>
<keyword evidence="9 14" id="KW-0798">TonB box</keyword>
<evidence type="ECO:0000256" key="10">
    <source>
        <dbReference type="ARBA" id="ARBA00023136"/>
    </source>
</evidence>
<evidence type="ECO:0000256" key="12">
    <source>
        <dbReference type="PROSITE-ProRule" id="PRU01360"/>
    </source>
</evidence>
<dbReference type="SUPFAM" id="SSF56935">
    <property type="entry name" value="Porins"/>
    <property type="match status" value="1"/>
</dbReference>
<dbReference type="Pfam" id="PF00593">
    <property type="entry name" value="TonB_dep_Rec_b-barrel"/>
    <property type="match status" value="1"/>
</dbReference>
<dbReference type="Pfam" id="PF07715">
    <property type="entry name" value="Plug"/>
    <property type="match status" value="1"/>
</dbReference>
<dbReference type="PANTHER" id="PTHR32552">
    <property type="entry name" value="FERRICHROME IRON RECEPTOR-RELATED"/>
    <property type="match status" value="1"/>
</dbReference>
<feature type="domain" description="TonB-dependent receptor-like beta-barrel" evidence="15">
    <location>
        <begin position="322"/>
        <end position="739"/>
    </location>
</feature>
<dbReference type="AlphaFoldDB" id="A0A9X2HM89"/>
<protein>
    <submittedName>
        <fullName evidence="17">TonB-dependent receptor</fullName>
    </submittedName>
</protein>
<evidence type="ECO:0000256" key="4">
    <source>
        <dbReference type="ARBA" id="ARBA00022496"/>
    </source>
</evidence>
<dbReference type="PROSITE" id="PS01156">
    <property type="entry name" value="TONB_DEPENDENT_REC_2"/>
    <property type="match status" value="1"/>
</dbReference>
<keyword evidence="3 12" id="KW-1134">Transmembrane beta strand</keyword>
<keyword evidence="7" id="KW-0408">Iron</keyword>
<evidence type="ECO:0000256" key="2">
    <source>
        <dbReference type="ARBA" id="ARBA00022448"/>
    </source>
</evidence>
<evidence type="ECO:0000256" key="6">
    <source>
        <dbReference type="ARBA" id="ARBA00022729"/>
    </source>
</evidence>
<evidence type="ECO:0000259" key="15">
    <source>
        <dbReference type="Pfam" id="PF00593"/>
    </source>
</evidence>
<comment type="subcellular location">
    <subcellularLocation>
        <location evidence="1 12">Cell outer membrane</location>
        <topology evidence="1 12">Multi-pass membrane protein</topology>
    </subcellularLocation>
</comment>
<evidence type="ECO:0000313" key="17">
    <source>
        <dbReference type="EMBL" id="MCP3732737.1"/>
    </source>
</evidence>
<dbReference type="InterPro" id="IPR012910">
    <property type="entry name" value="Plug_dom"/>
</dbReference>
<evidence type="ECO:0000256" key="13">
    <source>
        <dbReference type="PROSITE-ProRule" id="PRU10144"/>
    </source>
</evidence>
<reference evidence="17" key="1">
    <citation type="submission" date="2022-05" db="EMBL/GenBank/DDBJ databases">
        <title>Sphingomonas sp. strain MG17 Genome sequencing and assembly.</title>
        <authorList>
            <person name="Kim I."/>
        </authorList>
    </citation>
    <scope>NUCLEOTIDE SEQUENCE</scope>
    <source>
        <strain evidence="17">MG17</strain>
    </source>
</reference>
<evidence type="ECO:0000313" key="18">
    <source>
        <dbReference type="Proteomes" id="UP001139451"/>
    </source>
</evidence>
<evidence type="ECO:0000256" key="1">
    <source>
        <dbReference type="ARBA" id="ARBA00004571"/>
    </source>
</evidence>
<organism evidence="17 18">
    <name type="scientific">Sphingomonas tagetis</name>
    <dbReference type="NCBI Taxonomy" id="2949092"/>
    <lineage>
        <taxon>Bacteria</taxon>
        <taxon>Pseudomonadati</taxon>
        <taxon>Pseudomonadota</taxon>
        <taxon>Alphaproteobacteria</taxon>
        <taxon>Sphingomonadales</taxon>
        <taxon>Sphingomonadaceae</taxon>
        <taxon>Sphingomonas</taxon>
    </lineage>
</organism>
<keyword evidence="6" id="KW-0732">Signal</keyword>
<evidence type="ECO:0000256" key="9">
    <source>
        <dbReference type="ARBA" id="ARBA00023077"/>
    </source>
</evidence>
<evidence type="ECO:0000256" key="14">
    <source>
        <dbReference type="RuleBase" id="RU003357"/>
    </source>
</evidence>
<dbReference type="PANTHER" id="PTHR32552:SF81">
    <property type="entry name" value="TONB-DEPENDENT OUTER MEMBRANE RECEPTOR"/>
    <property type="match status" value="1"/>
</dbReference>
<evidence type="ECO:0000256" key="5">
    <source>
        <dbReference type="ARBA" id="ARBA00022692"/>
    </source>
</evidence>
<dbReference type="EMBL" id="JAMLDX010000022">
    <property type="protein sequence ID" value="MCP3732737.1"/>
    <property type="molecule type" value="Genomic_DNA"/>
</dbReference>
<dbReference type="Gene3D" id="2.40.170.20">
    <property type="entry name" value="TonB-dependent receptor, beta-barrel domain"/>
    <property type="match status" value="1"/>
</dbReference>
<evidence type="ECO:0000259" key="16">
    <source>
        <dbReference type="Pfam" id="PF07715"/>
    </source>
</evidence>
<keyword evidence="10 12" id="KW-0472">Membrane</keyword>
<dbReference type="InterPro" id="IPR036942">
    <property type="entry name" value="Beta-barrel_TonB_sf"/>
</dbReference>